<dbReference type="CDD" id="cd18773">
    <property type="entry name" value="PDC1_HK_sensor"/>
    <property type="match status" value="1"/>
</dbReference>
<feature type="domain" description="GGDEF" evidence="3">
    <location>
        <begin position="368"/>
        <end position="493"/>
    </location>
</feature>
<evidence type="ECO:0000313" key="5">
    <source>
        <dbReference type="Proteomes" id="UP000593910"/>
    </source>
</evidence>
<dbReference type="NCBIfam" id="TIGR00254">
    <property type="entry name" value="GGDEF"/>
    <property type="match status" value="1"/>
</dbReference>
<dbReference type="Gene3D" id="3.30.70.270">
    <property type="match status" value="1"/>
</dbReference>
<feature type="transmembrane region" description="Helical" evidence="1">
    <location>
        <begin position="7"/>
        <end position="27"/>
    </location>
</feature>
<evidence type="ECO:0000259" key="3">
    <source>
        <dbReference type="PROSITE" id="PS50887"/>
    </source>
</evidence>
<dbReference type="Pfam" id="PF00990">
    <property type="entry name" value="GGDEF"/>
    <property type="match status" value="1"/>
</dbReference>
<dbReference type="RefSeq" id="WP_193112762.1">
    <property type="nucleotide sequence ID" value="NZ_CP041165.1"/>
</dbReference>
<dbReference type="AlphaFoldDB" id="A0A7M1AVI7"/>
<dbReference type="InterPro" id="IPR029787">
    <property type="entry name" value="Nucleotide_cyclase"/>
</dbReference>
<dbReference type="CDD" id="cd01949">
    <property type="entry name" value="GGDEF"/>
    <property type="match status" value="1"/>
</dbReference>
<dbReference type="PROSITE" id="PS50883">
    <property type="entry name" value="EAL"/>
    <property type="match status" value="1"/>
</dbReference>
<reference evidence="4 5" key="1">
    <citation type="submission" date="2019-06" db="EMBL/GenBank/DDBJ databases">
        <title>Sulfurimonas gotlandica sp. nov., a chemoautotrophic and psychrotolerant epsilonproteobacterium isolated from a pelagic redoxcline, and an emended description of the genus Sulfurimonas.</title>
        <authorList>
            <person name="Wang S."/>
            <person name="Jiang L."/>
            <person name="Shao Z."/>
        </authorList>
    </citation>
    <scope>NUCLEOTIDE SEQUENCE [LARGE SCALE GENOMIC DNA]</scope>
    <source>
        <strain evidence="4 5">B2</strain>
    </source>
</reference>
<keyword evidence="1" id="KW-0812">Transmembrane</keyword>
<dbReference type="CDD" id="cd01948">
    <property type="entry name" value="EAL"/>
    <property type="match status" value="1"/>
</dbReference>
<dbReference type="PANTHER" id="PTHR33121:SF70">
    <property type="entry name" value="SIGNALING PROTEIN YKOW"/>
    <property type="match status" value="1"/>
</dbReference>
<keyword evidence="1" id="KW-1133">Transmembrane helix</keyword>
<feature type="domain" description="EAL" evidence="2">
    <location>
        <begin position="502"/>
        <end position="754"/>
    </location>
</feature>
<feature type="transmembrane region" description="Helical" evidence="1">
    <location>
        <begin position="305"/>
        <end position="323"/>
    </location>
</feature>
<dbReference type="SUPFAM" id="SSF141868">
    <property type="entry name" value="EAL domain-like"/>
    <property type="match status" value="1"/>
</dbReference>
<dbReference type="InterPro" id="IPR050706">
    <property type="entry name" value="Cyclic-di-GMP_PDE-like"/>
</dbReference>
<dbReference type="InterPro" id="IPR000160">
    <property type="entry name" value="GGDEF_dom"/>
</dbReference>
<organism evidence="4 5">
    <name type="scientific">Sulfurimonas marina</name>
    <dbReference type="NCBI Taxonomy" id="2590551"/>
    <lineage>
        <taxon>Bacteria</taxon>
        <taxon>Pseudomonadati</taxon>
        <taxon>Campylobacterota</taxon>
        <taxon>Epsilonproteobacteria</taxon>
        <taxon>Campylobacterales</taxon>
        <taxon>Sulfurimonadaceae</taxon>
        <taxon>Sulfurimonas</taxon>
    </lineage>
</organism>
<dbReference type="InterPro" id="IPR043128">
    <property type="entry name" value="Rev_trsase/Diguanyl_cyclase"/>
</dbReference>
<dbReference type="Gene3D" id="3.30.450.20">
    <property type="entry name" value="PAS domain"/>
    <property type="match status" value="1"/>
</dbReference>
<accession>A0A7M1AVI7</accession>
<dbReference type="SMART" id="SM00052">
    <property type="entry name" value="EAL"/>
    <property type="match status" value="1"/>
</dbReference>
<dbReference type="EMBL" id="CP041165">
    <property type="protein sequence ID" value="QOP41447.1"/>
    <property type="molecule type" value="Genomic_DNA"/>
</dbReference>
<dbReference type="Proteomes" id="UP000593910">
    <property type="component" value="Chromosome"/>
</dbReference>
<evidence type="ECO:0000259" key="2">
    <source>
        <dbReference type="PROSITE" id="PS50883"/>
    </source>
</evidence>
<dbReference type="KEGG" id="smax:FJR03_06685"/>
<name>A0A7M1AVI7_9BACT</name>
<dbReference type="InterPro" id="IPR001633">
    <property type="entry name" value="EAL_dom"/>
</dbReference>
<dbReference type="SUPFAM" id="SSF55073">
    <property type="entry name" value="Nucleotide cyclase"/>
    <property type="match status" value="1"/>
</dbReference>
<proteinExistence type="predicted"/>
<dbReference type="InterPro" id="IPR035919">
    <property type="entry name" value="EAL_sf"/>
</dbReference>
<keyword evidence="1" id="KW-0472">Membrane</keyword>
<dbReference type="PROSITE" id="PS50887">
    <property type="entry name" value="GGDEF"/>
    <property type="match status" value="1"/>
</dbReference>
<dbReference type="Gene3D" id="3.20.20.450">
    <property type="entry name" value="EAL domain"/>
    <property type="match status" value="1"/>
</dbReference>
<gene>
    <name evidence="4" type="ORF">FJR03_06685</name>
</gene>
<dbReference type="SMART" id="SM00267">
    <property type="entry name" value="GGDEF"/>
    <property type="match status" value="1"/>
</dbReference>
<dbReference type="Pfam" id="PF00563">
    <property type="entry name" value="EAL"/>
    <property type="match status" value="1"/>
</dbReference>
<evidence type="ECO:0000313" key="4">
    <source>
        <dbReference type="EMBL" id="QOP41447.1"/>
    </source>
</evidence>
<keyword evidence="5" id="KW-1185">Reference proteome</keyword>
<dbReference type="PANTHER" id="PTHR33121">
    <property type="entry name" value="CYCLIC DI-GMP PHOSPHODIESTERASE PDEF"/>
    <property type="match status" value="1"/>
</dbReference>
<protein>
    <submittedName>
        <fullName evidence="4">EAL domain-containing protein</fullName>
    </submittedName>
</protein>
<sequence>MKKIKNIWSLFFILFSFISIVFLYIAYLRYNAILETNKTLTSSYNKILYNSLDTTLSQNEVLLDTLAQELLSFELLKNKENSRELLQKALENSKYVIGFGLTDTKGNLLVTSANIDIKKTPNILTNDAVRTTFEKALKSDRMVVGRTYFFPPLNSWVIPVRKAVRDHEGNVLGVMIAGLVNNKQNNIFNGISLDDERTILLVHDLDKNNQYYRMYFSNKHDSDYKKMYENPLKKTTYAVLMENLQKEFHISSIDEIKDGKIYYTSTKLPNHKSIFLSISYNQKYKIWVVVSQKQAFVNTVVFDNLLSIFTIYFFIIISFVLFFRTIARKEKEKEAELIYKVNHDTLTGHYNRDYIGNDTAVIEGLKDKEFEVIFLDIDNFKNINDRFGHHVGDKVLVGLSRKLNKFFNSDDIIIRHGGDEFIVLSFSKIDHNELIELISTPCTVDELEFRLGVSIGISKYPYDSVNLDELFSMADIAMHEAKKVRNSYKYFNQEMYQKSMENSDIEHQLRHALDNDEFYMMYQPQISSDMQIYGVEALIRWENKKLGFVPPDKFISVAEDNGMILKIGEWVINRSLRDIKEIWEETGHKFHISLNISVIQFMEAGFLEVLLDAISEIGIDKTYVTLEITESLAIEEFNYVIPLLNKVRENGIEISLDDFGTGYSSLSILNKLPISEIKIDKQFVDGVLKNTENSLIKTIFSIGKNFSFKIVCEGTETAAQVEVLKEHGCDIFQGYHFSKPLKKDQLIRYIKDFYDRR</sequence>
<dbReference type="GO" id="GO:0071111">
    <property type="term" value="F:cyclic-guanylate-specific phosphodiesterase activity"/>
    <property type="evidence" value="ECO:0007669"/>
    <property type="project" value="InterPro"/>
</dbReference>
<evidence type="ECO:0000256" key="1">
    <source>
        <dbReference type="SAM" id="Phobius"/>
    </source>
</evidence>